<dbReference type="Proteomes" id="UP000031972">
    <property type="component" value="Unassembled WGS sequence"/>
</dbReference>
<keyword evidence="1" id="KW-1133">Transmembrane helix</keyword>
<dbReference type="GO" id="GO:0003676">
    <property type="term" value="F:nucleic acid binding"/>
    <property type="evidence" value="ECO:0007669"/>
    <property type="project" value="InterPro"/>
</dbReference>
<gene>
    <name evidence="2" type="ORF">KR50_29540</name>
</gene>
<dbReference type="EMBL" id="JXRR01000017">
    <property type="protein sequence ID" value="KIL46279.1"/>
    <property type="molecule type" value="Genomic_DNA"/>
</dbReference>
<accession>A0A0C2RWY2</accession>
<evidence type="ECO:0000313" key="3">
    <source>
        <dbReference type="Proteomes" id="UP000031972"/>
    </source>
</evidence>
<reference evidence="2 3" key="1">
    <citation type="submission" date="2015-01" db="EMBL/GenBank/DDBJ databases">
        <title>Jeotgalibacillus campisalis genome sequencing.</title>
        <authorList>
            <person name="Goh K.M."/>
            <person name="Chan K.-G."/>
            <person name="Yaakop A.S."/>
            <person name="Ee R."/>
            <person name="Gan H.M."/>
            <person name="Chan C.S."/>
        </authorList>
    </citation>
    <scope>NUCLEOTIDE SEQUENCE [LARGE SCALE GENOMIC DNA]</scope>
    <source>
        <strain evidence="2 3">SF-57</strain>
    </source>
</reference>
<dbReference type="InterPro" id="IPR010718">
    <property type="entry name" value="DUF1294"/>
</dbReference>
<dbReference type="OrthoDB" id="1698854at2"/>
<evidence type="ECO:0008006" key="4">
    <source>
        <dbReference type="Google" id="ProtNLM"/>
    </source>
</evidence>
<dbReference type="RefSeq" id="WP_052477129.1">
    <property type="nucleotide sequence ID" value="NZ_JXRR01000017.1"/>
</dbReference>
<feature type="transmembrane region" description="Helical" evidence="1">
    <location>
        <begin position="6"/>
        <end position="27"/>
    </location>
</feature>
<name>A0A0C2RWY2_9BACL</name>
<evidence type="ECO:0000313" key="2">
    <source>
        <dbReference type="EMBL" id="KIL46279.1"/>
    </source>
</evidence>
<dbReference type="PATRIC" id="fig|220754.4.peg.2966"/>
<organism evidence="2 3">
    <name type="scientific">Jeotgalibacillus campisalis</name>
    <dbReference type="NCBI Taxonomy" id="220754"/>
    <lineage>
        <taxon>Bacteria</taxon>
        <taxon>Bacillati</taxon>
        <taxon>Bacillota</taxon>
        <taxon>Bacilli</taxon>
        <taxon>Bacillales</taxon>
        <taxon>Caryophanaceae</taxon>
        <taxon>Jeotgalibacillus</taxon>
    </lineage>
</organism>
<dbReference type="PIRSF" id="PIRSF002599">
    <property type="entry name" value="Cold_shock_A"/>
    <property type="match status" value="1"/>
</dbReference>
<keyword evidence="3" id="KW-1185">Reference proteome</keyword>
<dbReference type="InterPro" id="IPR012156">
    <property type="entry name" value="Cold_shock_CspA"/>
</dbReference>
<proteinExistence type="predicted"/>
<sequence length="92" mass="10255">MPAIDFTIIVTMYLAIMTIIGFTIMGADKSRAQKNEYRISENTLWGISILGGAIGTFTGMKKFRHKTKHASFKYGLPVLATAYAVILLLLWL</sequence>
<keyword evidence="1" id="KW-0812">Transmembrane</keyword>
<evidence type="ECO:0000256" key="1">
    <source>
        <dbReference type="SAM" id="Phobius"/>
    </source>
</evidence>
<feature type="transmembrane region" description="Helical" evidence="1">
    <location>
        <begin position="39"/>
        <end position="60"/>
    </location>
</feature>
<dbReference type="AlphaFoldDB" id="A0A0C2RWY2"/>
<keyword evidence="1" id="KW-0472">Membrane</keyword>
<feature type="transmembrane region" description="Helical" evidence="1">
    <location>
        <begin position="72"/>
        <end position="91"/>
    </location>
</feature>
<protein>
    <recommendedName>
        <fullName evidence="4">DUF1294 domain-containing protein</fullName>
    </recommendedName>
</protein>
<comment type="caution">
    <text evidence="2">The sequence shown here is derived from an EMBL/GenBank/DDBJ whole genome shotgun (WGS) entry which is preliminary data.</text>
</comment>
<dbReference type="Pfam" id="PF06961">
    <property type="entry name" value="DUF1294"/>
    <property type="match status" value="1"/>
</dbReference>